<accession>A0A934IMT7</accession>
<comment type="caution">
    <text evidence="3">The sequence shown here is derived from an EMBL/GenBank/DDBJ whole genome shotgun (WGS) entry which is preliminary data.</text>
</comment>
<keyword evidence="4" id="KW-1185">Reference proteome</keyword>
<organism evidence="3 4">
    <name type="scientific">Acuticoccus mangrovi</name>
    <dbReference type="NCBI Taxonomy" id="2796142"/>
    <lineage>
        <taxon>Bacteria</taxon>
        <taxon>Pseudomonadati</taxon>
        <taxon>Pseudomonadota</taxon>
        <taxon>Alphaproteobacteria</taxon>
        <taxon>Hyphomicrobiales</taxon>
        <taxon>Amorphaceae</taxon>
        <taxon>Acuticoccus</taxon>
    </lineage>
</organism>
<name>A0A934IMT7_9HYPH</name>
<dbReference type="EMBL" id="JAEKJA010000003">
    <property type="protein sequence ID" value="MBJ3775326.1"/>
    <property type="molecule type" value="Genomic_DNA"/>
</dbReference>
<dbReference type="SMART" id="SM00062">
    <property type="entry name" value="PBPb"/>
    <property type="match status" value="1"/>
</dbReference>
<evidence type="ECO:0000256" key="1">
    <source>
        <dbReference type="ARBA" id="ARBA00022729"/>
    </source>
</evidence>
<dbReference type="InterPro" id="IPR001638">
    <property type="entry name" value="Solute-binding_3/MltF_N"/>
</dbReference>
<dbReference type="Gene3D" id="3.40.190.10">
    <property type="entry name" value="Periplasmic binding protein-like II"/>
    <property type="match status" value="2"/>
</dbReference>
<dbReference type="SUPFAM" id="SSF53850">
    <property type="entry name" value="Periplasmic binding protein-like II"/>
    <property type="match status" value="1"/>
</dbReference>
<dbReference type="AlphaFoldDB" id="A0A934IMT7"/>
<dbReference type="PROSITE" id="PS51318">
    <property type="entry name" value="TAT"/>
    <property type="match status" value="1"/>
</dbReference>
<evidence type="ECO:0000313" key="4">
    <source>
        <dbReference type="Proteomes" id="UP000609531"/>
    </source>
</evidence>
<keyword evidence="1" id="KW-0732">Signal</keyword>
<feature type="domain" description="Solute-binding protein family 3/N-terminal" evidence="2">
    <location>
        <begin position="43"/>
        <end position="273"/>
    </location>
</feature>
<reference evidence="3" key="1">
    <citation type="submission" date="2020-12" db="EMBL/GenBank/DDBJ databases">
        <title>Bacterial taxonomy.</title>
        <authorList>
            <person name="Pan X."/>
        </authorList>
    </citation>
    <scope>NUCLEOTIDE SEQUENCE</scope>
    <source>
        <strain evidence="3">B2012</strain>
    </source>
</reference>
<evidence type="ECO:0000259" key="2">
    <source>
        <dbReference type="SMART" id="SM00062"/>
    </source>
</evidence>
<dbReference type="Proteomes" id="UP000609531">
    <property type="component" value="Unassembled WGS sequence"/>
</dbReference>
<protein>
    <submittedName>
        <fullName evidence="3">Transporter substrate-binding domain-containing protein</fullName>
    </submittedName>
</protein>
<dbReference type="Pfam" id="PF00497">
    <property type="entry name" value="SBP_bac_3"/>
    <property type="match status" value="1"/>
</dbReference>
<gene>
    <name evidence="3" type="ORF">JCR33_06490</name>
</gene>
<dbReference type="InterPro" id="IPR006311">
    <property type="entry name" value="TAT_signal"/>
</dbReference>
<dbReference type="PANTHER" id="PTHR35936">
    <property type="entry name" value="MEMBRANE-BOUND LYTIC MUREIN TRANSGLYCOSYLASE F"/>
    <property type="match status" value="1"/>
</dbReference>
<dbReference type="RefSeq" id="WP_198881195.1">
    <property type="nucleotide sequence ID" value="NZ_JAEKJA010000003.1"/>
</dbReference>
<sequence>MFDTFDRRTFLTLVGGVVAVAGVLGAGSAAHAQALDAIRDAGRIRVGYFQAAPVSFSDASGELMGTSFDLLKRIVAENDLGEIEPVLLEFDGLIPGLVAGRFDVVVGSLAIKPTRCTVIDYSKPDMVVSSAIAVKKGNPLGLHSFADIAADPKIRLGGVAQTYEVSTAKKAGVADAQITVFPSDDAMIAGLAAGRVDAVVSVGTLLVSTVQRNADAGVEVVQDFEVPVIDGKPDISPGGYGFRKGVSDELIALFDKTIDEALTSGWQLENFEKYGLGASSLPSVEMQAADYCKG</sequence>
<dbReference type="PANTHER" id="PTHR35936:SF17">
    <property type="entry name" value="ARGININE-BINDING EXTRACELLULAR PROTEIN ARTP"/>
    <property type="match status" value="1"/>
</dbReference>
<proteinExistence type="predicted"/>
<evidence type="ECO:0000313" key="3">
    <source>
        <dbReference type="EMBL" id="MBJ3775326.1"/>
    </source>
</evidence>